<dbReference type="OrthoDB" id="10261634at2759"/>
<evidence type="ECO:0000313" key="8">
    <source>
        <dbReference type="Proteomes" id="UP001140217"/>
    </source>
</evidence>
<feature type="transmembrane region" description="Helical" evidence="5">
    <location>
        <begin position="239"/>
        <end position="262"/>
    </location>
</feature>
<dbReference type="AlphaFoldDB" id="A0A9W8LGK3"/>
<feature type="transmembrane region" description="Helical" evidence="5">
    <location>
        <begin position="71"/>
        <end position="94"/>
    </location>
</feature>
<protein>
    <recommendedName>
        <fullName evidence="6">Sugar phosphate transporter domain-containing protein</fullName>
    </recommendedName>
</protein>
<feature type="transmembrane region" description="Helical" evidence="5">
    <location>
        <begin position="126"/>
        <end position="144"/>
    </location>
</feature>
<dbReference type="Proteomes" id="UP001140217">
    <property type="component" value="Unassembled WGS sequence"/>
</dbReference>
<evidence type="ECO:0000313" key="7">
    <source>
        <dbReference type="EMBL" id="KAJ2779608.1"/>
    </source>
</evidence>
<evidence type="ECO:0000256" key="4">
    <source>
        <dbReference type="ARBA" id="ARBA00023136"/>
    </source>
</evidence>
<dbReference type="InterPro" id="IPR004853">
    <property type="entry name" value="Sugar_P_trans_dom"/>
</dbReference>
<keyword evidence="4 5" id="KW-0472">Membrane</keyword>
<feature type="transmembrane region" description="Helical" evidence="5">
    <location>
        <begin position="297"/>
        <end position="316"/>
    </location>
</feature>
<evidence type="ECO:0000256" key="3">
    <source>
        <dbReference type="ARBA" id="ARBA00022989"/>
    </source>
</evidence>
<feature type="transmembrane region" description="Helical" evidence="5">
    <location>
        <begin position="100"/>
        <end position="119"/>
    </location>
</feature>
<evidence type="ECO:0000256" key="2">
    <source>
        <dbReference type="ARBA" id="ARBA00022692"/>
    </source>
</evidence>
<evidence type="ECO:0000259" key="6">
    <source>
        <dbReference type="Pfam" id="PF03151"/>
    </source>
</evidence>
<evidence type="ECO:0000256" key="5">
    <source>
        <dbReference type="SAM" id="Phobius"/>
    </source>
</evidence>
<comment type="caution">
    <text evidence="7">The sequence shown here is derived from an EMBL/GenBank/DDBJ whole genome shotgun (WGS) entry which is preliminary data.</text>
</comment>
<name>A0A9W8LGK3_9FUNG</name>
<evidence type="ECO:0000256" key="1">
    <source>
        <dbReference type="ARBA" id="ARBA00004141"/>
    </source>
</evidence>
<reference evidence="7" key="1">
    <citation type="submission" date="2022-07" db="EMBL/GenBank/DDBJ databases">
        <title>Phylogenomic reconstructions and comparative analyses of Kickxellomycotina fungi.</title>
        <authorList>
            <person name="Reynolds N.K."/>
            <person name="Stajich J.E."/>
            <person name="Barry K."/>
            <person name="Grigoriev I.V."/>
            <person name="Crous P."/>
            <person name="Smith M.E."/>
        </authorList>
    </citation>
    <scope>NUCLEOTIDE SEQUENCE</scope>
    <source>
        <strain evidence="7">NBRC 105414</strain>
    </source>
</reference>
<feature type="transmembrane region" description="Helical" evidence="5">
    <location>
        <begin position="197"/>
        <end position="219"/>
    </location>
</feature>
<dbReference type="GO" id="GO:0016020">
    <property type="term" value="C:membrane"/>
    <property type="evidence" value="ECO:0007669"/>
    <property type="project" value="UniProtKB-SubCell"/>
</dbReference>
<keyword evidence="3 5" id="KW-1133">Transmembrane helix</keyword>
<feature type="transmembrane region" description="Helical" evidence="5">
    <location>
        <begin position="150"/>
        <end position="176"/>
    </location>
</feature>
<dbReference type="Pfam" id="PF03151">
    <property type="entry name" value="TPT"/>
    <property type="match status" value="1"/>
</dbReference>
<feature type="transmembrane region" description="Helical" evidence="5">
    <location>
        <begin position="34"/>
        <end position="59"/>
    </location>
</feature>
<sequence>MRCGGAASILAYLGISLGLTLHSKMVLQWHRFGFPWLVTAAHSLACVVGMRLLAATGRFAPAELDRRQVRLLWLFSVLYTANIAASNVSLHYVSVPLHQVVRGTVPVFTVAMSVAAGAAGPGGYSWRVYASLVPVVVGVALATYGDYYSFTAAGLLLTLLGTVLAAAKTVATNTILVGTHRLRLSALDLLYRLAPMALVQTLAWAVLTGEAAAACAFVRRLHSAGGGGDDDDDDDDAGLAPLAAALVANGTIAFVLNIASFAASKRTSALAMTVAGNVKIVLTIVLGCIVFDVSLSALAVAGVVATIAGGAVYSLVRLREAKPKPKSAA</sequence>
<accession>A0A9W8LGK3</accession>
<dbReference type="PANTHER" id="PTHR11132">
    <property type="entry name" value="SOLUTE CARRIER FAMILY 35"/>
    <property type="match status" value="1"/>
</dbReference>
<dbReference type="InterPro" id="IPR050186">
    <property type="entry name" value="TPT_transporter"/>
</dbReference>
<organism evidence="7 8">
    <name type="scientific">Coemansia javaensis</name>
    <dbReference type="NCBI Taxonomy" id="2761396"/>
    <lineage>
        <taxon>Eukaryota</taxon>
        <taxon>Fungi</taxon>
        <taxon>Fungi incertae sedis</taxon>
        <taxon>Zoopagomycota</taxon>
        <taxon>Kickxellomycotina</taxon>
        <taxon>Kickxellomycetes</taxon>
        <taxon>Kickxellales</taxon>
        <taxon>Kickxellaceae</taxon>
        <taxon>Coemansia</taxon>
    </lineage>
</organism>
<feature type="domain" description="Sugar phosphate transporter" evidence="6">
    <location>
        <begin position="16"/>
        <end position="314"/>
    </location>
</feature>
<keyword evidence="2 5" id="KW-0812">Transmembrane</keyword>
<gene>
    <name evidence="7" type="ORF">H4R18_003916</name>
</gene>
<proteinExistence type="predicted"/>
<feature type="transmembrane region" description="Helical" evidence="5">
    <location>
        <begin position="269"/>
        <end position="291"/>
    </location>
</feature>
<keyword evidence="8" id="KW-1185">Reference proteome</keyword>
<comment type="subcellular location">
    <subcellularLocation>
        <location evidence="1">Membrane</location>
        <topology evidence="1">Multi-pass membrane protein</topology>
    </subcellularLocation>
</comment>
<dbReference type="EMBL" id="JANBUL010000170">
    <property type="protein sequence ID" value="KAJ2779608.1"/>
    <property type="molecule type" value="Genomic_DNA"/>
</dbReference>